<comment type="caution">
    <text evidence="2">The sequence shown here is derived from an EMBL/GenBank/DDBJ whole genome shotgun (WGS) entry which is preliminary data.</text>
</comment>
<dbReference type="STRING" id="59843.A3958_02190"/>
<dbReference type="PANTHER" id="PTHR47129">
    <property type="entry name" value="QUINONE OXIDOREDUCTASE 2"/>
    <property type="match status" value="1"/>
</dbReference>
<dbReference type="Gene3D" id="3.90.25.10">
    <property type="entry name" value="UDP-galactose 4-epimerase, domain 1"/>
    <property type="match status" value="1"/>
</dbReference>
<reference evidence="2" key="1">
    <citation type="journal article" date="2016" name="Genome Announc.">
        <title>Draft genomes of two strains of Paenibacillus glucanolyticus with capability to degrade lignocellulose.</title>
        <authorList>
            <person name="Mathews S.L."/>
            <person name="Pawlak J."/>
            <person name="Grunden A.M."/>
        </authorList>
    </citation>
    <scope>NUCLEOTIDE SEQUENCE [LARGE SCALE GENOMIC DNA]</scope>
    <source>
        <strain evidence="2">SLM1</strain>
    </source>
</reference>
<gene>
    <name evidence="2" type="ORF">AWU65_29935</name>
</gene>
<sequence>MSIVITGANGRLGSLIIQELLHHVSPDQIVACVRRMESGKSWEDQGITVRFCNYDEPASLEKAFVGASRLLFISSPHPDDTVRMRQHAHVIEAAKKANVGHIFYTSFAFPEHSDISLTHLHLATEHAIRTTGIPYTFLRNGLYMDFIEALDVNASILTGNLRIHPGSWKFNAVTRSDLGAAIAAALSGEGHLNKTYELVAPDVWTFSDVASTLSELTGRAISLCPTNELQHWIFSFLRKIDTASTSGDLENLLGRPLTTMKENMKAYVGAVIRSD</sequence>
<protein>
    <submittedName>
        <fullName evidence="2">NAD(P)-dependent oxidoreductase</fullName>
    </submittedName>
</protein>
<evidence type="ECO:0000313" key="2">
    <source>
        <dbReference type="EMBL" id="KZS44283.1"/>
    </source>
</evidence>
<dbReference type="InterPro" id="IPR008030">
    <property type="entry name" value="NmrA-like"/>
</dbReference>
<name>A0A163FC21_9BACL</name>
<dbReference type="OrthoDB" id="152510at2"/>
<evidence type="ECO:0000259" key="1">
    <source>
        <dbReference type="Pfam" id="PF05368"/>
    </source>
</evidence>
<dbReference type="InterPro" id="IPR036291">
    <property type="entry name" value="NAD(P)-bd_dom_sf"/>
</dbReference>
<dbReference type="Pfam" id="PF05368">
    <property type="entry name" value="NmrA"/>
    <property type="match status" value="1"/>
</dbReference>
<proteinExistence type="predicted"/>
<dbReference type="Proteomes" id="UP000076796">
    <property type="component" value="Unassembled WGS sequence"/>
</dbReference>
<accession>A0A163FC21</accession>
<dbReference type="Gene3D" id="3.40.50.720">
    <property type="entry name" value="NAD(P)-binding Rossmann-like Domain"/>
    <property type="match status" value="1"/>
</dbReference>
<dbReference type="AlphaFoldDB" id="A0A163FC21"/>
<organism evidence="2 3">
    <name type="scientific">Paenibacillus glucanolyticus</name>
    <dbReference type="NCBI Taxonomy" id="59843"/>
    <lineage>
        <taxon>Bacteria</taxon>
        <taxon>Bacillati</taxon>
        <taxon>Bacillota</taxon>
        <taxon>Bacilli</taxon>
        <taxon>Bacillales</taxon>
        <taxon>Paenibacillaceae</taxon>
        <taxon>Paenibacillus</taxon>
    </lineage>
</organism>
<keyword evidence="3" id="KW-1185">Reference proteome</keyword>
<dbReference type="PANTHER" id="PTHR47129:SF1">
    <property type="entry name" value="NMRA-LIKE DOMAIN-CONTAINING PROTEIN"/>
    <property type="match status" value="1"/>
</dbReference>
<dbReference type="RefSeq" id="WP_063480350.1">
    <property type="nucleotide sequence ID" value="NZ_CP147845.1"/>
</dbReference>
<dbReference type="SUPFAM" id="SSF51735">
    <property type="entry name" value="NAD(P)-binding Rossmann-fold domains"/>
    <property type="match status" value="1"/>
</dbReference>
<dbReference type="EMBL" id="LWMH01000002">
    <property type="protein sequence ID" value="KZS44283.1"/>
    <property type="molecule type" value="Genomic_DNA"/>
</dbReference>
<evidence type="ECO:0000313" key="3">
    <source>
        <dbReference type="Proteomes" id="UP000076796"/>
    </source>
</evidence>
<dbReference type="GeneID" id="97554124"/>
<dbReference type="InterPro" id="IPR052718">
    <property type="entry name" value="NmrA-type_oxidoreductase"/>
</dbReference>
<feature type="domain" description="NmrA-like" evidence="1">
    <location>
        <begin position="3"/>
        <end position="221"/>
    </location>
</feature>